<evidence type="ECO:0000313" key="2">
    <source>
        <dbReference type="EMBL" id="BCR06026.1"/>
    </source>
</evidence>
<name>A0ABM8HUL7_9BACT</name>
<gene>
    <name evidence="2" type="ORF">DESUT3_30950</name>
</gene>
<reference evidence="2 3" key="1">
    <citation type="journal article" date="2016" name="C (Basel)">
        <title>Selective Growth of and Electricity Production by Marine Exoelectrogenic Bacteria in Self-Aggregated Hydrogel of Microbially Reduced Graphene Oxide.</title>
        <authorList>
            <person name="Yoshida N."/>
            <person name="Goto Y."/>
            <person name="Miyata Y."/>
        </authorList>
    </citation>
    <scope>NUCLEOTIDE SEQUENCE [LARGE SCALE GENOMIC DNA]</scope>
    <source>
        <strain evidence="2 3">NIT-T3</strain>
    </source>
</reference>
<proteinExistence type="predicted"/>
<feature type="transmembrane region" description="Helical" evidence="1">
    <location>
        <begin position="80"/>
        <end position="102"/>
    </location>
</feature>
<accession>A0ABM8HUL7</accession>
<sequence length="128" mass="14116">MNAKLSQHMTLLGICAMIFYGLMLGTGQLSTELMPQFIISAVLFLSSGRIMRKAARVMARDEQEAKKSEQVAKPQADWPFLTALLNWTAALLIIGIMAVFLMKPIGFTFEQALELTKGSEQYFAGAVP</sequence>
<organism evidence="2 3">
    <name type="scientific">Desulfuromonas versatilis</name>
    <dbReference type="NCBI Taxonomy" id="2802975"/>
    <lineage>
        <taxon>Bacteria</taxon>
        <taxon>Pseudomonadati</taxon>
        <taxon>Thermodesulfobacteriota</taxon>
        <taxon>Desulfuromonadia</taxon>
        <taxon>Desulfuromonadales</taxon>
        <taxon>Desulfuromonadaceae</taxon>
        <taxon>Desulfuromonas</taxon>
    </lineage>
</organism>
<keyword evidence="1" id="KW-0472">Membrane</keyword>
<evidence type="ECO:0000313" key="3">
    <source>
        <dbReference type="Proteomes" id="UP001319827"/>
    </source>
</evidence>
<keyword evidence="1" id="KW-1133">Transmembrane helix</keyword>
<feature type="transmembrane region" description="Helical" evidence="1">
    <location>
        <begin position="9"/>
        <end position="27"/>
    </location>
</feature>
<reference evidence="2 3" key="2">
    <citation type="journal article" date="2021" name="Int. J. Syst. Evol. Microbiol.">
        <title>Isolation and Polyphasic Characterization of Desulfuromonas versatilis sp. Nov., an Electrogenic Bacteria Capable of Versatile Metabolism Isolated from a Graphene Oxide-Reducing Enrichment Culture.</title>
        <authorList>
            <person name="Xie L."/>
            <person name="Yoshida N."/>
            <person name="Ishii S."/>
            <person name="Meng L."/>
        </authorList>
    </citation>
    <scope>NUCLEOTIDE SEQUENCE [LARGE SCALE GENOMIC DNA]</scope>
    <source>
        <strain evidence="2 3">NIT-T3</strain>
    </source>
</reference>
<feature type="transmembrane region" description="Helical" evidence="1">
    <location>
        <begin position="33"/>
        <end position="51"/>
    </location>
</feature>
<protein>
    <submittedName>
        <fullName evidence="2">Uncharacterized protein</fullName>
    </submittedName>
</protein>
<dbReference type="Proteomes" id="UP001319827">
    <property type="component" value="Chromosome"/>
</dbReference>
<keyword evidence="1" id="KW-0812">Transmembrane</keyword>
<dbReference type="EMBL" id="AP024355">
    <property type="protein sequence ID" value="BCR06026.1"/>
    <property type="molecule type" value="Genomic_DNA"/>
</dbReference>
<evidence type="ECO:0000256" key="1">
    <source>
        <dbReference type="SAM" id="Phobius"/>
    </source>
</evidence>
<keyword evidence="3" id="KW-1185">Reference proteome</keyword>
<dbReference type="RefSeq" id="WP_221249409.1">
    <property type="nucleotide sequence ID" value="NZ_AP024355.1"/>
</dbReference>